<evidence type="ECO:0000313" key="1">
    <source>
        <dbReference type="EMBL" id="SFR98048.1"/>
    </source>
</evidence>
<keyword evidence="2" id="KW-1185">Reference proteome</keyword>
<gene>
    <name evidence="1" type="ORF">SAMN05192580_2241</name>
</gene>
<protein>
    <submittedName>
        <fullName evidence="1">Head-tail adaptor</fullName>
    </submittedName>
</protein>
<dbReference type="RefSeq" id="WP_093314582.1">
    <property type="nucleotide sequence ID" value="NZ_FOZG01000002.1"/>
</dbReference>
<organism evidence="1 2">
    <name type="scientific">Sphingomonas jatrophae</name>
    <dbReference type="NCBI Taxonomy" id="1166337"/>
    <lineage>
        <taxon>Bacteria</taxon>
        <taxon>Pseudomonadati</taxon>
        <taxon>Pseudomonadota</taxon>
        <taxon>Alphaproteobacteria</taxon>
        <taxon>Sphingomonadales</taxon>
        <taxon>Sphingomonadaceae</taxon>
        <taxon>Sphingomonas</taxon>
    </lineage>
</organism>
<sequence>MSGGLAGTLRERVTVLRQGAERDALGGAAGDWVEVARVWAAPRPERSVASKDGAVRGALRWTVALRPCPVAVGDRLARGDGLLAVTAVERDPATPDRILVHAEEVA</sequence>
<dbReference type="InterPro" id="IPR008767">
    <property type="entry name" value="Phage_SPP1_head-tail_adaptor"/>
</dbReference>
<dbReference type="Pfam" id="PF05521">
    <property type="entry name" value="Phage_HCP"/>
    <property type="match status" value="1"/>
</dbReference>
<dbReference type="OrthoDB" id="7595869at2"/>
<dbReference type="EMBL" id="FOZG01000002">
    <property type="protein sequence ID" value="SFR98048.1"/>
    <property type="molecule type" value="Genomic_DNA"/>
</dbReference>
<name>A0A1I6L439_9SPHN</name>
<dbReference type="Proteomes" id="UP000198824">
    <property type="component" value="Unassembled WGS sequence"/>
</dbReference>
<evidence type="ECO:0000313" key="2">
    <source>
        <dbReference type="Proteomes" id="UP000198824"/>
    </source>
</evidence>
<dbReference type="AlphaFoldDB" id="A0A1I6L439"/>
<accession>A0A1I6L439</accession>
<dbReference type="InterPro" id="IPR038666">
    <property type="entry name" value="SSP1_head-tail_sf"/>
</dbReference>
<dbReference type="STRING" id="1166337.SAMN05192580_2241"/>
<proteinExistence type="predicted"/>
<dbReference type="Gene3D" id="2.40.10.270">
    <property type="entry name" value="Bacteriophage SPP1 head-tail adaptor protein"/>
    <property type="match status" value="1"/>
</dbReference>
<reference evidence="1 2" key="1">
    <citation type="submission" date="2016-10" db="EMBL/GenBank/DDBJ databases">
        <authorList>
            <person name="de Groot N.N."/>
        </authorList>
    </citation>
    <scope>NUCLEOTIDE SEQUENCE [LARGE SCALE GENOMIC DNA]</scope>
    <source>
        <strain evidence="1 2">S5-249</strain>
    </source>
</reference>